<dbReference type="PROSITE" id="PS50850">
    <property type="entry name" value="MFS"/>
    <property type="match status" value="1"/>
</dbReference>
<reference evidence="9" key="1">
    <citation type="journal article" date="2012" name="MBio">
        <title>Comparative genome analysis of Trichophyton rubrum and related dermatophytes reveals candidate genes involved in infection.</title>
        <authorList>
            <person name="Martinez D.A."/>
            <person name="Oliver B.G."/>
            <person name="Graeser Y."/>
            <person name="Goldberg J.M."/>
            <person name="Li W."/>
            <person name="Martinez-Rossi N.M."/>
            <person name="Monod M."/>
            <person name="Shelest E."/>
            <person name="Barton R.C."/>
            <person name="Birch E."/>
            <person name="Brakhage A.A."/>
            <person name="Chen Z."/>
            <person name="Gurr S.J."/>
            <person name="Heiman D."/>
            <person name="Heitman J."/>
            <person name="Kosti I."/>
            <person name="Rossi A."/>
            <person name="Saif S."/>
            <person name="Samalova M."/>
            <person name="Saunders C.W."/>
            <person name="Shea T."/>
            <person name="Summerbell R.C."/>
            <person name="Xu J."/>
            <person name="Young S."/>
            <person name="Zeng Q."/>
            <person name="Birren B.W."/>
            <person name="Cuomo C.A."/>
            <person name="White T.C."/>
        </authorList>
    </citation>
    <scope>NUCLEOTIDE SEQUENCE [LARGE SCALE GENOMIC DNA]</scope>
    <source>
        <strain evidence="9">ATCC MYA-4606 / CBS 127.97</strain>
    </source>
</reference>
<dbReference type="AlphaFoldDB" id="F2Q031"/>
<name>F2Q031_TRIEC</name>
<dbReference type="InterPro" id="IPR036259">
    <property type="entry name" value="MFS_trans_sf"/>
</dbReference>
<dbReference type="eggNOG" id="KOG3764">
    <property type="taxonomic scope" value="Eukaryota"/>
</dbReference>
<sequence length="489" mass="53486">MALLKIFKRAKKPWGYSWRSSSAFTVACVVVTLFAETFTHGFVIPILPYILEKRNNVDPKDTQQFTYLILTTYGATAVVSGPVIGQLTDRFKYPKIILAIGLGIAFLGTAILAASTNLINVFLGRIIQAVGSTVSQVVGHATLNDVVKPQNMGMILGIVNAFISAGAFSGPAISGFMLEYFGYWKTWMIVFGILSLDIVLRLLVIDHRKIKDKRKQAKAKKDEENRNATSLPEGVNEYTSLISNVSKKPYSLTKGISDVTKGCTSMFSFYWTLLSQPMILIGLVSYMTRSSLMASFNTTLPTHVRDLFGWGSFPAGMLFVGLQAPGMVLDPLFGWIRRRGGNKILTGLGFILLGPLLWLLGVVNQDWLPWSGSEHMVKIVYVIVIVCIGCIQNLPGSVGAAEITAVMEHLESETPGIFGTKGGNSRGHSLSNGSFNLGQFMGPLLSGSLADNLGYDSMTSTLCGICFVTSVLTITFMKDKSPRRRKWWG</sequence>
<dbReference type="InterPro" id="IPR050930">
    <property type="entry name" value="MFS_Vesicular_Transporter"/>
</dbReference>
<evidence type="ECO:0000256" key="6">
    <source>
        <dbReference type="SAM" id="Phobius"/>
    </source>
</evidence>
<dbReference type="Proteomes" id="UP000009169">
    <property type="component" value="Unassembled WGS sequence"/>
</dbReference>
<dbReference type="PANTHER" id="PTHR23506">
    <property type="entry name" value="GH10249P"/>
    <property type="match status" value="1"/>
</dbReference>
<dbReference type="PANTHER" id="PTHR23506:SF35">
    <property type="entry name" value="MAJOR FACILITATOR SUPERFAMILY (MFS) PROFILE DOMAIN-CONTAINING PROTEIN-RELATED"/>
    <property type="match status" value="1"/>
</dbReference>
<dbReference type="GO" id="GO:0016020">
    <property type="term" value="C:membrane"/>
    <property type="evidence" value="ECO:0007669"/>
    <property type="project" value="UniProtKB-SubCell"/>
</dbReference>
<feature type="transmembrane region" description="Helical" evidence="6">
    <location>
        <begin position="307"/>
        <end position="332"/>
    </location>
</feature>
<dbReference type="InterPro" id="IPR011701">
    <property type="entry name" value="MFS"/>
</dbReference>
<evidence type="ECO:0000259" key="7">
    <source>
        <dbReference type="PROSITE" id="PS50850"/>
    </source>
</evidence>
<keyword evidence="4 6" id="KW-1133">Transmembrane helix</keyword>
<dbReference type="OrthoDB" id="5086884at2759"/>
<keyword evidence="2" id="KW-0813">Transport</keyword>
<evidence type="ECO:0000256" key="3">
    <source>
        <dbReference type="ARBA" id="ARBA00022692"/>
    </source>
</evidence>
<feature type="transmembrane region" description="Helical" evidence="6">
    <location>
        <begin position="155"/>
        <end position="178"/>
    </location>
</feature>
<feature type="transmembrane region" description="Helical" evidence="6">
    <location>
        <begin position="65"/>
        <end position="84"/>
    </location>
</feature>
<protein>
    <submittedName>
        <fullName evidence="8">MFS transporter</fullName>
    </submittedName>
</protein>
<evidence type="ECO:0000256" key="1">
    <source>
        <dbReference type="ARBA" id="ARBA00004141"/>
    </source>
</evidence>
<organism evidence="8 9">
    <name type="scientific">Trichophyton equinum (strain ATCC MYA-4606 / CBS 127.97)</name>
    <name type="common">Horse ringworm fungus</name>
    <dbReference type="NCBI Taxonomy" id="559882"/>
    <lineage>
        <taxon>Eukaryota</taxon>
        <taxon>Fungi</taxon>
        <taxon>Dikarya</taxon>
        <taxon>Ascomycota</taxon>
        <taxon>Pezizomycotina</taxon>
        <taxon>Eurotiomycetes</taxon>
        <taxon>Eurotiomycetidae</taxon>
        <taxon>Onygenales</taxon>
        <taxon>Arthrodermataceae</taxon>
        <taxon>Trichophyton</taxon>
    </lineage>
</organism>
<dbReference type="InterPro" id="IPR020846">
    <property type="entry name" value="MFS_dom"/>
</dbReference>
<evidence type="ECO:0000256" key="2">
    <source>
        <dbReference type="ARBA" id="ARBA00022448"/>
    </source>
</evidence>
<accession>F2Q031</accession>
<dbReference type="EMBL" id="DS995761">
    <property type="protein sequence ID" value="EGE07499.1"/>
    <property type="molecule type" value="Genomic_DNA"/>
</dbReference>
<dbReference type="GO" id="GO:0022857">
    <property type="term" value="F:transmembrane transporter activity"/>
    <property type="evidence" value="ECO:0007669"/>
    <property type="project" value="InterPro"/>
</dbReference>
<evidence type="ECO:0000256" key="4">
    <source>
        <dbReference type="ARBA" id="ARBA00022989"/>
    </source>
</evidence>
<dbReference type="VEuPathDB" id="FungiDB:TEQG_06413"/>
<feature type="transmembrane region" description="Helical" evidence="6">
    <location>
        <begin position="344"/>
        <end position="363"/>
    </location>
</feature>
<gene>
    <name evidence="8" type="ORF">TEQG_06413</name>
</gene>
<feature type="transmembrane region" description="Helical" evidence="6">
    <location>
        <begin position="269"/>
        <end position="287"/>
    </location>
</feature>
<comment type="subcellular location">
    <subcellularLocation>
        <location evidence="1">Membrane</location>
        <topology evidence="1">Multi-pass membrane protein</topology>
    </subcellularLocation>
</comment>
<dbReference type="Pfam" id="PF07690">
    <property type="entry name" value="MFS_1"/>
    <property type="match status" value="1"/>
</dbReference>
<keyword evidence="3 6" id="KW-0812">Transmembrane</keyword>
<proteinExistence type="predicted"/>
<evidence type="ECO:0000313" key="9">
    <source>
        <dbReference type="Proteomes" id="UP000009169"/>
    </source>
</evidence>
<dbReference type="SUPFAM" id="SSF103473">
    <property type="entry name" value="MFS general substrate transporter"/>
    <property type="match status" value="1"/>
</dbReference>
<dbReference type="HOGENOM" id="CLU_001265_51_1_1"/>
<feature type="domain" description="Major facilitator superfamily (MFS) profile" evidence="7">
    <location>
        <begin position="25"/>
        <end position="481"/>
    </location>
</feature>
<feature type="transmembrane region" description="Helical" evidence="6">
    <location>
        <begin position="184"/>
        <end position="204"/>
    </location>
</feature>
<dbReference type="Gene3D" id="1.20.1250.20">
    <property type="entry name" value="MFS general substrate transporter like domains"/>
    <property type="match status" value="1"/>
</dbReference>
<keyword evidence="5 6" id="KW-0472">Membrane</keyword>
<evidence type="ECO:0000313" key="8">
    <source>
        <dbReference type="EMBL" id="EGE07499.1"/>
    </source>
</evidence>
<feature type="transmembrane region" description="Helical" evidence="6">
    <location>
        <begin position="96"/>
        <end position="116"/>
    </location>
</feature>
<keyword evidence="9" id="KW-1185">Reference proteome</keyword>
<evidence type="ECO:0000256" key="5">
    <source>
        <dbReference type="ARBA" id="ARBA00023136"/>
    </source>
</evidence>